<dbReference type="InterPro" id="IPR052353">
    <property type="entry name" value="Benzoxazolinone_Detox_Enz"/>
</dbReference>
<protein>
    <submittedName>
        <fullName evidence="2">MOSC domain-containing protein YiiM</fullName>
    </submittedName>
</protein>
<evidence type="ECO:0000313" key="3">
    <source>
        <dbReference type="Proteomes" id="UP000547011"/>
    </source>
</evidence>
<dbReference type="RefSeq" id="WP_183312234.1">
    <property type="nucleotide sequence ID" value="NZ_JACIEW010000008.1"/>
</dbReference>
<reference evidence="2 3" key="1">
    <citation type="submission" date="2020-08" db="EMBL/GenBank/DDBJ databases">
        <title>Genomic Encyclopedia of Type Strains, Phase IV (KMG-IV): sequencing the most valuable type-strain genomes for metagenomic binning, comparative biology and taxonomic classification.</title>
        <authorList>
            <person name="Goeker M."/>
        </authorList>
    </citation>
    <scope>NUCLEOTIDE SEQUENCE [LARGE SCALE GENOMIC DNA]</scope>
    <source>
        <strain evidence="2 3">DSM 23447</strain>
    </source>
</reference>
<dbReference type="GO" id="GO:0030151">
    <property type="term" value="F:molybdenum ion binding"/>
    <property type="evidence" value="ECO:0007669"/>
    <property type="project" value="InterPro"/>
</dbReference>
<dbReference type="Pfam" id="PF03473">
    <property type="entry name" value="MOSC"/>
    <property type="match status" value="1"/>
</dbReference>
<gene>
    <name evidence="2" type="ORF">GGR20_003112</name>
</gene>
<dbReference type="GO" id="GO:0003824">
    <property type="term" value="F:catalytic activity"/>
    <property type="evidence" value="ECO:0007669"/>
    <property type="project" value="InterPro"/>
</dbReference>
<accession>A0A7W6IQJ3</accession>
<organism evidence="2 3">
    <name type="scientific">Devosia subaequoris</name>
    <dbReference type="NCBI Taxonomy" id="395930"/>
    <lineage>
        <taxon>Bacteria</taxon>
        <taxon>Pseudomonadati</taxon>
        <taxon>Pseudomonadota</taxon>
        <taxon>Alphaproteobacteria</taxon>
        <taxon>Hyphomicrobiales</taxon>
        <taxon>Devosiaceae</taxon>
        <taxon>Devosia</taxon>
    </lineage>
</organism>
<dbReference type="Gene3D" id="2.40.33.20">
    <property type="entry name" value="PK beta-barrel domain-like"/>
    <property type="match status" value="1"/>
</dbReference>
<sequence>MAILQSVNIGQTRPIPTKSAKTGIFKEPVDQDVQVEVTKQGLTGDAIINRKHHGGVDQAVYLYFADDYAYWEQALGREITPGTFGENLTIGGVEGRSVCVGDRFEIEDVVLEVTSHRTPCNVFAVRMGSPGWVKQFFKAGRPGAYCRVIKTGQLRAGEPVIHVPFAGERISVSQLLALEGQRDIDPELIRRLLKTPIHYKMRADFEERVALLF</sequence>
<evidence type="ECO:0000259" key="1">
    <source>
        <dbReference type="PROSITE" id="PS51340"/>
    </source>
</evidence>
<dbReference type="PANTHER" id="PTHR30212">
    <property type="entry name" value="PROTEIN YIIM"/>
    <property type="match status" value="1"/>
</dbReference>
<keyword evidence="3" id="KW-1185">Reference proteome</keyword>
<dbReference type="EMBL" id="JACIEW010000008">
    <property type="protein sequence ID" value="MBB4053452.1"/>
    <property type="molecule type" value="Genomic_DNA"/>
</dbReference>
<dbReference type="InterPro" id="IPR011037">
    <property type="entry name" value="Pyrv_Knase-like_insert_dom_sf"/>
</dbReference>
<dbReference type="InterPro" id="IPR005302">
    <property type="entry name" value="MoCF_Sase_C"/>
</dbReference>
<proteinExistence type="predicted"/>
<dbReference type="GO" id="GO:0030170">
    <property type="term" value="F:pyridoxal phosphate binding"/>
    <property type="evidence" value="ECO:0007669"/>
    <property type="project" value="InterPro"/>
</dbReference>
<comment type="caution">
    <text evidence="2">The sequence shown here is derived from an EMBL/GenBank/DDBJ whole genome shotgun (WGS) entry which is preliminary data.</text>
</comment>
<dbReference type="PROSITE" id="PS51340">
    <property type="entry name" value="MOSC"/>
    <property type="match status" value="1"/>
</dbReference>
<evidence type="ECO:0000313" key="2">
    <source>
        <dbReference type="EMBL" id="MBB4053452.1"/>
    </source>
</evidence>
<feature type="domain" description="MOSC" evidence="1">
    <location>
        <begin position="27"/>
        <end position="163"/>
    </location>
</feature>
<dbReference type="AlphaFoldDB" id="A0A7W6IQJ3"/>
<name>A0A7W6IQJ3_9HYPH</name>
<dbReference type="Proteomes" id="UP000547011">
    <property type="component" value="Unassembled WGS sequence"/>
</dbReference>
<dbReference type="PANTHER" id="PTHR30212:SF2">
    <property type="entry name" value="PROTEIN YIIM"/>
    <property type="match status" value="1"/>
</dbReference>
<dbReference type="SUPFAM" id="SSF50800">
    <property type="entry name" value="PK beta-barrel domain-like"/>
    <property type="match status" value="1"/>
</dbReference>